<proteinExistence type="predicted"/>
<keyword evidence="2" id="KW-1185">Reference proteome</keyword>
<dbReference type="SUPFAM" id="SSF56219">
    <property type="entry name" value="DNase I-like"/>
    <property type="match status" value="1"/>
</dbReference>
<name>A0A7D9IKL5_PARCT</name>
<dbReference type="Gene3D" id="3.60.10.10">
    <property type="entry name" value="Endonuclease/exonuclease/phosphatase"/>
    <property type="match status" value="1"/>
</dbReference>
<dbReference type="InterPro" id="IPR036691">
    <property type="entry name" value="Endo/exonu/phosph_ase_sf"/>
</dbReference>
<protein>
    <submittedName>
        <fullName evidence="1">Uncharacterized protein</fullName>
    </submittedName>
</protein>
<sequence>MAFLFFECLISGLQPDTPIILCGDFNTVLDPRVDRLGCNPACYWAYSSSVSVVNLMTTFELTDIWRKQHPHYIGVYMVSSEWYSSIPFGYVSRISIIPSFHSDNHYVYMEFSLSSTVDLGPRYWKFNTSHLADPSFCEQINSFWLHWRSQKHCYSSIGAWWDAGKIELKKRIRKFSKDQAHHMKTRIKSLQASVFHLNRRLANGEDVEAFLWEAKFELEVYLLKQAKGAEVRSRIHWAEDGERSTSFFCRQEKTRSSRSIVKSISRPNGSFATTSQGILQVFRSYYQDLFTSESFDQHE</sequence>
<organism evidence="1 2">
    <name type="scientific">Paramuricea clavata</name>
    <name type="common">Red gorgonian</name>
    <name type="synonym">Violescent sea-whip</name>
    <dbReference type="NCBI Taxonomy" id="317549"/>
    <lineage>
        <taxon>Eukaryota</taxon>
        <taxon>Metazoa</taxon>
        <taxon>Cnidaria</taxon>
        <taxon>Anthozoa</taxon>
        <taxon>Octocorallia</taxon>
        <taxon>Malacalcyonacea</taxon>
        <taxon>Plexauridae</taxon>
        <taxon>Paramuricea</taxon>
    </lineage>
</organism>
<dbReference type="OrthoDB" id="6244150at2759"/>
<reference evidence="1" key="1">
    <citation type="submission" date="2020-04" db="EMBL/GenBank/DDBJ databases">
        <authorList>
            <person name="Alioto T."/>
            <person name="Alioto T."/>
            <person name="Gomez Garrido J."/>
        </authorList>
    </citation>
    <scope>NUCLEOTIDE SEQUENCE</scope>
    <source>
        <strain evidence="1">A484AB</strain>
    </source>
</reference>
<evidence type="ECO:0000313" key="1">
    <source>
        <dbReference type="EMBL" id="CAB4007823.1"/>
    </source>
</evidence>
<gene>
    <name evidence="1" type="ORF">PACLA_8A028073</name>
</gene>
<dbReference type="AlphaFoldDB" id="A0A7D9IKL5"/>
<evidence type="ECO:0000313" key="2">
    <source>
        <dbReference type="Proteomes" id="UP001152795"/>
    </source>
</evidence>
<dbReference type="Proteomes" id="UP001152795">
    <property type="component" value="Unassembled WGS sequence"/>
</dbReference>
<accession>A0A7D9IKL5</accession>
<comment type="caution">
    <text evidence="1">The sequence shown here is derived from an EMBL/GenBank/DDBJ whole genome shotgun (WGS) entry which is preliminary data.</text>
</comment>
<dbReference type="EMBL" id="CACRXK020005925">
    <property type="protein sequence ID" value="CAB4007823.1"/>
    <property type="molecule type" value="Genomic_DNA"/>
</dbReference>